<dbReference type="SUPFAM" id="SSF56281">
    <property type="entry name" value="Metallo-hydrolase/oxidoreductase"/>
    <property type="match status" value="1"/>
</dbReference>
<feature type="domain" description="Metallo-beta-lactamase" evidence="1">
    <location>
        <begin position="55"/>
        <end position="241"/>
    </location>
</feature>
<evidence type="ECO:0000313" key="3">
    <source>
        <dbReference type="Proteomes" id="UP001299220"/>
    </source>
</evidence>
<dbReference type="Proteomes" id="UP001299220">
    <property type="component" value="Unassembled WGS sequence"/>
</dbReference>
<gene>
    <name evidence="2" type="ORF">JQM67_04250</name>
</gene>
<evidence type="ECO:0000313" key="2">
    <source>
        <dbReference type="EMBL" id="MCF2651805.1"/>
    </source>
</evidence>
<dbReference type="Gene3D" id="3.60.15.10">
    <property type="entry name" value="Ribonuclease Z/Hydroxyacylglutathione hydrolase-like"/>
    <property type="match status" value="1"/>
</dbReference>
<organism evidence="2 3">
    <name type="scientific">Anaeromassilibacillus senegalensis</name>
    <dbReference type="NCBI Taxonomy" id="1673717"/>
    <lineage>
        <taxon>Bacteria</taxon>
        <taxon>Bacillati</taxon>
        <taxon>Bacillota</taxon>
        <taxon>Clostridia</taxon>
        <taxon>Eubacteriales</taxon>
        <taxon>Acutalibacteraceae</taxon>
        <taxon>Anaeromassilibacillus</taxon>
    </lineage>
</organism>
<evidence type="ECO:0000259" key="1">
    <source>
        <dbReference type="SMART" id="SM00849"/>
    </source>
</evidence>
<dbReference type="EMBL" id="JAFBIT010000001">
    <property type="protein sequence ID" value="MCF2651805.1"/>
    <property type="molecule type" value="Genomic_DNA"/>
</dbReference>
<dbReference type="RefSeq" id="WP_235322807.1">
    <property type="nucleotide sequence ID" value="NZ_JAFBIT010000001.1"/>
</dbReference>
<dbReference type="InterPro" id="IPR036866">
    <property type="entry name" value="RibonucZ/Hydroxyglut_hydro"/>
</dbReference>
<dbReference type="CDD" id="cd07731">
    <property type="entry name" value="ComA-like_MBL-fold"/>
    <property type="match status" value="1"/>
</dbReference>
<dbReference type="Pfam" id="PF00753">
    <property type="entry name" value="Lactamase_B"/>
    <property type="match status" value="1"/>
</dbReference>
<dbReference type="InterPro" id="IPR035681">
    <property type="entry name" value="ComA-like_MBL"/>
</dbReference>
<protein>
    <submittedName>
        <fullName evidence="2">MBL fold metallo-hydrolase</fullName>
    </submittedName>
</protein>
<dbReference type="PANTHER" id="PTHR30619:SF1">
    <property type="entry name" value="RECOMBINATION PROTEIN 2"/>
    <property type="match status" value="1"/>
</dbReference>
<name>A0ABS9CLY6_9FIRM</name>
<sequence length="291" mass="31324">MRGIVPVLVLAVLAFSYTAPGARFWQSLLKTTGLTHFTQALEQEELHIHVIDVGKAEAILLESPEAAVLVDCGTASQGETVVRYLAACGIEKLDAVWISHPDSDHIGGLSAVFEAVPADCIVETPVLESALASAKSPGCKAEKAKPGRIFRYGDMALEVLAPLECYDNTNDNSIVFRLTYGDFSMLFCGDIEEKAERRLLQSGADLTADVLKVAHHGSATSTSAEFLEAVCPQYAVISAGEDRNDLPRNAVLKRLADRNTAVFRTDRDGSVVFSTDGNEVRIITENQGTSP</sequence>
<proteinExistence type="predicted"/>
<reference evidence="2 3" key="1">
    <citation type="submission" date="2020-12" db="EMBL/GenBank/DDBJ databases">
        <title>Whole genome sequences of gut porcine anaerobes.</title>
        <authorList>
            <person name="Kubasova T."/>
            <person name="Jahodarova E."/>
            <person name="Rychlik I."/>
        </authorList>
    </citation>
    <scope>NUCLEOTIDE SEQUENCE [LARGE SCALE GENOMIC DNA]</scope>
    <source>
        <strain evidence="2 3">An867</strain>
    </source>
</reference>
<accession>A0ABS9CLY6</accession>
<dbReference type="SMART" id="SM00849">
    <property type="entry name" value="Lactamase_B"/>
    <property type="match status" value="1"/>
</dbReference>
<dbReference type="PANTHER" id="PTHR30619">
    <property type="entry name" value="DNA INTERNALIZATION/COMPETENCE PROTEIN COMEC/REC2"/>
    <property type="match status" value="1"/>
</dbReference>
<dbReference type="InterPro" id="IPR052159">
    <property type="entry name" value="Competence_DNA_uptake"/>
</dbReference>
<dbReference type="InterPro" id="IPR001279">
    <property type="entry name" value="Metallo-B-lactamas"/>
</dbReference>
<keyword evidence="3" id="KW-1185">Reference proteome</keyword>
<comment type="caution">
    <text evidence="2">The sequence shown here is derived from an EMBL/GenBank/DDBJ whole genome shotgun (WGS) entry which is preliminary data.</text>
</comment>